<accession>A0A7M2WXT0</accession>
<feature type="signal peptide" evidence="1">
    <location>
        <begin position="1"/>
        <end position="25"/>
    </location>
</feature>
<dbReference type="RefSeq" id="WP_206293418.1">
    <property type="nucleotide sequence ID" value="NZ_CP063458.1"/>
</dbReference>
<keyword evidence="1" id="KW-0732">Signal</keyword>
<keyword evidence="3" id="KW-0378">Hydrolase</keyword>
<dbReference type="SUPFAM" id="SSF52266">
    <property type="entry name" value="SGNH hydrolase"/>
    <property type="match status" value="1"/>
</dbReference>
<protein>
    <submittedName>
        <fullName evidence="3">SGNH/GDSL hydrolase family protein</fullName>
    </submittedName>
</protein>
<proteinExistence type="predicted"/>
<dbReference type="AlphaFoldDB" id="A0A7M2WXT0"/>
<dbReference type="Proteomes" id="UP000593765">
    <property type="component" value="Chromosome"/>
</dbReference>
<dbReference type="EMBL" id="CP063458">
    <property type="protein sequence ID" value="QOV90337.1"/>
    <property type="molecule type" value="Genomic_DNA"/>
</dbReference>
<dbReference type="PANTHER" id="PTHR30383:SF5">
    <property type="entry name" value="SGNH HYDROLASE-TYPE ESTERASE DOMAIN-CONTAINING PROTEIN"/>
    <property type="match status" value="1"/>
</dbReference>
<evidence type="ECO:0000259" key="2">
    <source>
        <dbReference type="Pfam" id="PF13472"/>
    </source>
</evidence>
<dbReference type="CDD" id="cd01834">
    <property type="entry name" value="SGNH_hydrolase_like_2"/>
    <property type="match status" value="1"/>
</dbReference>
<keyword evidence="4" id="KW-1185">Reference proteome</keyword>
<dbReference type="InterPro" id="IPR013830">
    <property type="entry name" value="SGNH_hydro"/>
</dbReference>
<evidence type="ECO:0000256" key="1">
    <source>
        <dbReference type="SAM" id="SignalP"/>
    </source>
</evidence>
<gene>
    <name evidence="3" type="ORF">IPV69_02910</name>
</gene>
<feature type="chain" id="PRO_5034612669" evidence="1">
    <location>
        <begin position="26"/>
        <end position="430"/>
    </location>
</feature>
<dbReference type="PANTHER" id="PTHR30383">
    <property type="entry name" value="THIOESTERASE 1/PROTEASE 1/LYSOPHOSPHOLIPASE L1"/>
    <property type="match status" value="1"/>
</dbReference>
<feature type="domain" description="SGNH hydrolase-type esterase" evidence="2">
    <location>
        <begin position="40"/>
        <end position="228"/>
    </location>
</feature>
<dbReference type="GO" id="GO:0004622">
    <property type="term" value="F:phosphatidylcholine lysophospholipase activity"/>
    <property type="evidence" value="ECO:0007669"/>
    <property type="project" value="TreeGrafter"/>
</dbReference>
<organism evidence="3 4">
    <name type="scientific">Humisphaera borealis</name>
    <dbReference type="NCBI Taxonomy" id="2807512"/>
    <lineage>
        <taxon>Bacteria</taxon>
        <taxon>Pseudomonadati</taxon>
        <taxon>Planctomycetota</taxon>
        <taxon>Phycisphaerae</taxon>
        <taxon>Tepidisphaerales</taxon>
        <taxon>Tepidisphaeraceae</taxon>
        <taxon>Humisphaera</taxon>
    </lineage>
</organism>
<sequence length="430" mass="46240">MKLSTLHRLAFTASIVFASFMPARAAESGKLADGDYVAIVGDSITEQKQYSAFIEAYLVACQPVKGITATQFGWSGETSWGFLGRMDNDFVPFGVKVATTCYGMNDGGYSPMDDAKAKRYRDAQTAIVKKMKAAGVRFIVVGSPGGVDTDTFRRDAKNPTQAAEASAMYNKTLGGLRDIAKEVASAEGVAFADVLSPMLDVMAKGKAKYGPAYHVGGGDGVHPDANGHLVMAYAFLKGLGADGNVGSVIVDMTNNAAVASDGHKVVSAASGAFEVESTRYPFCFTGDDLKSTSSTRGVIEFLPFNQDLNRFTLVVKGLKKDRARVTWGSKTKEFAAGDLAKGINLAAEFLDNPFSEPFKAVHEAVKKKQNFETPLIKTMLHGLPDYERFLPDEKETFAKLRSAMLAKYKPMPAAVTASVKPVKHTIKIEE</sequence>
<name>A0A7M2WXT0_9BACT</name>
<dbReference type="KEGG" id="hbs:IPV69_02910"/>
<dbReference type="Gene3D" id="3.40.50.1110">
    <property type="entry name" value="SGNH hydrolase"/>
    <property type="match status" value="1"/>
</dbReference>
<dbReference type="InterPro" id="IPR051532">
    <property type="entry name" value="Ester_Hydrolysis_Enzymes"/>
</dbReference>
<dbReference type="Pfam" id="PF13472">
    <property type="entry name" value="Lipase_GDSL_2"/>
    <property type="match status" value="1"/>
</dbReference>
<evidence type="ECO:0000313" key="3">
    <source>
        <dbReference type="EMBL" id="QOV90337.1"/>
    </source>
</evidence>
<dbReference type="InterPro" id="IPR036514">
    <property type="entry name" value="SGNH_hydro_sf"/>
</dbReference>
<reference evidence="3 4" key="1">
    <citation type="submission" date="2020-10" db="EMBL/GenBank/DDBJ databases">
        <title>Wide distribution of Phycisphaera-like planctomycetes from WD2101 soil group in peatlands and genome analysis of the first cultivated representative.</title>
        <authorList>
            <person name="Dedysh S.N."/>
            <person name="Beletsky A.V."/>
            <person name="Ivanova A."/>
            <person name="Kulichevskaya I.S."/>
            <person name="Suzina N.E."/>
            <person name="Philippov D.A."/>
            <person name="Rakitin A.L."/>
            <person name="Mardanov A.V."/>
            <person name="Ravin N.V."/>
        </authorList>
    </citation>
    <scope>NUCLEOTIDE SEQUENCE [LARGE SCALE GENOMIC DNA]</scope>
    <source>
        <strain evidence="3 4">M1803</strain>
    </source>
</reference>
<evidence type="ECO:0000313" key="4">
    <source>
        <dbReference type="Proteomes" id="UP000593765"/>
    </source>
</evidence>